<evidence type="ECO:0000313" key="3">
    <source>
        <dbReference type="Proteomes" id="UP000626109"/>
    </source>
</evidence>
<evidence type="ECO:0000313" key="2">
    <source>
        <dbReference type="EMBL" id="CAE8715463.1"/>
    </source>
</evidence>
<dbReference type="Proteomes" id="UP000626109">
    <property type="component" value="Unassembled WGS sequence"/>
</dbReference>
<comment type="caution">
    <text evidence="2">The sequence shown here is derived from an EMBL/GenBank/DDBJ whole genome shotgun (WGS) entry which is preliminary data.</text>
</comment>
<sequence length="347" mass="39203">ELRAQSESQKEMIQEIRTQTRQESERIMVQVALRCEDTGQLLREAEERWSEEGSQVRIFLQSMDVQIHDCQTALAGSGWGGWPQNSAGREIQEPFPFAGDRAAFMEALEQELEAERITRSERLAEVHDRINREVGDLGRRLEEQRLALSQDISVADRLAEGRQERFLQALDAEKSERCQECQELRAILDSVWKRATCGSAASCSKNDEEFTKKSYYFKYADPEGRGDEFKELVGDAEDINTLYEMVREALGDTVNLRQQIADEHASRTRETSTSRHQLDQMSRQLNTVQALLREVTPSAGAEGMKGTHASGGTPGASNRLRRGKLSASDGEAECLWREEAESSRPDS</sequence>
<evidence type="ECO:0000256" key="1">
    <source>
        <dbReference type="SAM" id="MobiDB-lite"/>
    </source>
</evidence>
<protein>
    <submittedName>
        <fullName evidence="2">Uncharacterized protein</fullName>
    </submittedName>
</protein>
<feature type="compositionally biased region" description="Basic and acidic residues" evidence="1">
    <location>
        <begin position="334"/>
        <end position="347"/>
    </location>
</feature>
<organism evidence="2 3">
    <name type="scientific">Polarella glacialis</name>
    <name type="common">Dinoflagellate</name>
    <dbReference type="NCBI Taxonomy" id="89957"/>
    <lineage>
        <taxon>Eukaryota</taxon>
        <taxon>Sar</taxon>
        <taxon>Alveolata</taxon>
        <taxon>Dinophyceae</taxon>
        <taxon>Suessiales</taxon>
        <taxon>Suessiaceae</taxon>
        <taxon>Polarella</taxon>
    </lineage>
</organism>
<feature type="non-terminal residue" evidence="2">
    <location>
        <position position="347"/>
    </location>
</feature>
<proteinExistence type="predicted"/>
<reference evidence="2" key="1">
    <citation type="submission" date="2021-02" db="EMBL/GenBank/DDBJ databases">
        <authorList>
            <person name="Dougan E. K."/>
            <person name="Rhodes N."/>
            <person name="Thang M."/>
            <person name="Chan C."/>
        </authorList>
    </citation>
    <scope>NUCLEOTIDE SEQUENCE</scope>
</reference>
<feature type="region of interest" description="Disordered" evidence="1">
    <location>
        <begin position="298"/>
        <end position="347"/>
    </location>
</feature>
<name>A0A813L326_POLGL</name>
<dbReference type="AlphaFoldDB" id="A0A813L326"/>
<gene>
    <name evidence="2" type="ORF">PGLA2088_LOCUS38559</name>
</gene>
<accession>A0A813L326</accession>
<dbReference type="EMBL" id="CAJNNW010032795">
    <property type="protein sequence ID" value="CAE8715463.1"/>
    <property type="molecule type" value="Genomic_DNA"/>
</dbReference>